<dbReference type="RefSeq" id="WP_281045388.1">
    <property type="nucleotide sequence ID" value="NZ_JARYGZ010000002.1"/>
</dbReference>
<dbReference type="Proteomes" id="UP001160625">
    <property type="component" value="Unassembled WGS sequence"/>
</dbReference>
<accession>A0ABT6N458</accession>
<organism evidence="1 2">
    <name type="scientific">Sphingomonas oryzagri</name>
    <dbReference type="NCBI Taxonomy" id="3042314"/>
    <lineage>
        <taxon>Bacteria</taxon>
        <taxon>Pseudomonadati</taxon>
        <taxon>Pseudomonadota</taxon>
        <taxon>Alphaproteobacteria</taxon>
        <taxon>Sphingomonadales</taxon>
        <taxon>Sphingomonadaceae</taxon>
        <taxon>Sphingomonas</taxon>
    </lineage>
</organism>
<proteinExistence type="predicted"/>
<keyword evidence="2" id="KW-1185">Reference proteome</keyword>
<dbReference type="Pfam" id="PF13618">
    <property type="entry name" value="Gluconate_2-dh3"/>
    <property type="match status" value="1"/>
</dbReference>
<evidence type="ECO:0000313" key="2">
    <source>
        <dbReference type="Proteomes" id="UP001160625"/>
    </source>
</evidence>
<sequence>MSAPHAAAEPPALVDQPIDRRTLLGTGVLLGGAAYGVRRLAAASAYDDRPLPGAATFIGQISGIVLPRTASMRAGAPADVDFILNALAAGLLGTSAAMLNRVWRLLDERQRVPFLHLDPADQAGALRAFDARVFAPGGPTGTGWPEIKALILAAYYTSEEGASHELRYELVPGRYDPDAPVDPAYRTYSSDWFGSHPVAIEAR</sequence>
<dbReference type="EMBL" id="JARYGZ010000002">
    <property type="protein sequence ID" value="MDH7640025.1"/>
    <property type="molecule type" value="Genomic_DNA"/>
</dbReference>
<dbReference type="InterPro" id="IPR027056">
    <property type="entry name" value="Gluconate_2DH_su3"/>
</dbReference>
<comment type="caution">
    <text evidence="1">The sequence shown here is derived from an EMBL/GenBank/DDBJ whole genome shotgun (WGS) entry which is preliminary data.</text>
</comment>
<protein>
    <submittedName>
        <fullName evidence="1">Gluconate 2-dehydrogenase subunit 3 family protein</fullName>
    </submittedName>
</protein>
<evidence type="ECO:0000313" key="1">
    <source>
        <dbReference type="EMBL" id="MDH7640025.1"/>
    </source>
</evidence>
<reference evidence="1" key="1">
    <citation type="submission" date="2023-04" db="EMBL/GenBank/DDBJ databases">
        <title>Sphingomonas sp. MAHUQ-71 isolated from rice field.</title>
        <authorList>
            <person name="Huq M.A."/>
        </authorList>
    </citation>
    <scope>NUCLEOTIDE SEQUENCE</scope>
    <source>
        <strain evidence="1">MAHUQ-71</strain>
    </source>
</reference>
<gene>
    <name evidence="1" type="ORF">QGN17_14910</name>
</gene>
<name>A0ABT6N458_9SPHN</name>